<feature type="region of interest" description="Disordered" evidence="1">
    <location>
        <begin position="149"/>
        <end position="182"/>
    </location>
</feature>
<feature type="compositionally biased region" description="Basic and acidic residues" evidence="1">
    <location>
        <begin position="95"/>
        <end position="107"/>
    </location>
</feature>
<comment type="caution">
    <text evidence="2">The sequence shown here is derived from an EMBL/GenBank/DDBJ whole genome shotgun (WGS) entry which is preliminary data.</text>
</comment>
<dbReference type="InterPro" id="IPR020231">
    <property type="entry name" value="Uncharacterised_YfgI"/>
</dbReference>
<feature type="compositionally biased region" description="Low complexity" evidence="1">
    <location>
        <begin position="74"/>
        <end position="94"/>
    </location>
</feature>
<feature type="compositionally biased region" description="Basic and acidic residues" evidence="1">
    <location>
        <begin position="159"/>
        <end position="169"/>
    </location>
</feature>
<name>A0ABT3WI23_9PROT</name>
<evidence type="ECO:0000313" key="2">
    <source>
        <dbReference type="EMBL" id="MCX5618745.1"/>
    </source>
</evidence>
<keyword evidence="3" id="KW-1185">Reference proteome</keyword>
<dbReference type="EMBL" id="JANIDY010000005">
    <property type="protein sequence ID" value="MCX5618745.1"/>
    <property type="molecule type" value="Genomic_DNA"/>
</dbReference>
<dbReference type="Proteomes" id="UP001165576">
    <property type="component" value="Unassembled WGS sequence"/>
</dbReference>
<gene>
    <name evidence="2" type="ORF">NQF86_08750</name>
</gene>
<evidence type="ECO:0000313" key="3">
    <source>
        <dbReference type="Proteomes" id="UP001165576"/>
    </source>
</evidence>
<dbReference type="Pfam" id="PF17358">
    <property type="entry name" value="DUF5384"/>
    <property type="match status" value="1"/>
</dbReference>
<sequence length="182" mass="20463">MVRLYGRNVSLLCLMMGVVVVSDVGSSARAQATDPAQLEQLGRIQDSQDQRRVALEAAQQQAAQQAARQAQLAQERQRKQAAASAARAAAARNAQESRDTTDWEDERRYREASRALALKEQQLKIQMMETRANRESDFINTDLAQKQAETDHLVQSSQGDEKLKSDIGEATKMSQRHWWEGH</sequence>
<reference evidence="2" key="1">
    <citation type="submission" date="2022-07" db="EMBL/GenBank/DDBJ databases">
        <title>Bombella genomes.</title>
        <authorList>
            <person name="Harer L."/>
            <person name="Styblova S."/>
            <person name="Ehrmann M."/>
        </authorList>
    </citation>
    <scope>NUCLEOTIDE SEQUENCE</scope>
    <source>
        <strain evidence="2">TMW 2.2543</strain>
    </source>
</reference>
<feature type="region of interest" description="Disordered" evidence="1">
    <location>
        <begin position="74"/>
        <end position="107"/>
    </location>
</feature>
<dbReference type="RefSeq" id="WP_266117266.1">
    <property type="nucleotide sequence ID" value="NZ_JANIDY010000005.1"/>
</dbReference>
<protein>
    <submittedName>
        <fullName evidence="2">DUF5384 family protein</fullName>
    </submittedName>
</protein>
<proteinExistence type="predicted"/>
<organism evidence="2 3">
    <name type="scientific">Bombella pluederhausensis</name>
    <dbReference type="NCBI Taxonomy" id="2967336"/>
    <lineage>
        <taxon>Bacteria</taxon>
        <taxon>Pseudomonadati</taxon>
        <taxon>Pseudomonadota</taxon>
        <taxon>Alphaproteobacteria</taxon>
        <taxon>Acetobacterales</taxon>
        <taxon>Acetobacteraceae</taxon>
        <taxon>Bombella</taxon>
    </lineage>
</organism>
<evidence type="ECO:0000256" key="1">
    <source>
        <dbReference type="SAM" id="MobiDB-lite"/>
    </source>
</evidence>
<accession>A0ABT3WI23</accession>